<feature type="transmembrane region" description="Helical" evidence="9">
    <location>
        <begin position="237"/>
        <end position="256"/>
    </location>
</feature>
<evidence type="ECO:0000256" key="8">
    <source>
        <dbReference type="ARBA" id="ARBA00023136"/>
    </source>
</evidence>
<comment type="subcellular location">
    <subcellularLocation>
        <location evidence="1">Cell membrane</location>
        <topology evidence="1">Multi-pass membrane protein</topology>
    </subcellularLocation>
</comment>
<dbReference type="GO" id="GO:0005886">
    <property type="term" value="C:plasma membrane"/>
    <property type="evidence" value="ECO:0007669"/>
    <property type="project" value="UniProtKB-SubCell"/>
</dbReference>
<feature type="domain" description="ABC transporter" evidence="10">
    <location>
        <begin position="335"/>
        <end position="567"/>
    </location>
</feature>
<dbReference type="InterPro" id="IPR036640">
    <property type="entry name" value="ABC1_TM_sf"/>
</dbReference>
<dbReference type="SUPFAM" id="SSF52540">
    <property type="entry name" value="P-loop containing nucleoside triphosphate hydrolases"/>
    <property type="match status" value="1"/>
</dbReference>
<name>A0A6J4SS58_9ACTN</name>
<dbReference type="InterPro" id="IPR003593">
    <property type="entry name" value="AAA+_ATPase"/>
</dbReference>
<protein>
    <submittedName>
        <fullName evidence="12">Efflux ABC transporter, permease/ATP-binding protein SCO0742</fullName>
    </submittedName>
</protein>
<keyword evidence="6 12" id="KW-0067">ATP-binding</keyword>
<dbReference type="Pfam" id="PF00005">
    <property type="entry name" value="ABC_tran"/>
    <property type="match status" value="1"/>
</dbReference>
<dbReference type="GO" id="GO:0015421">
    <property type="term" value="F:ABC-type oligopeptide transporter activity"/>
    <property type="evidence" value="ECO:0007669"/>
    <property type="project" value="TreeGrafter"/>
</dbReference>
<keyword evidence="2" id="KW-0813">Transport</keyword>
<organism evidence="12">
    <name type="scientific">uncultured Solirubrobacteraceae bacterium</name>
    <dbReference type="NCBI Taxonomy" id="1162706"/>
    <lineage>
        <taxon>Bacteria</taxon>
        <taxon>Bacillati</taxon>
        <taxon>Actinomycetota</taxon>
        <taxon>Thermoleophilia</taxon>
        <taxon>Solirubrobacterales</taxon>
        <taxon>Solirubrobacteraceae</taxon>
        <taxon>environmental samples</taxon>
    </lineage>
</organism>
<dbReference type="PANTHER" id="PTHR43394:SF1">
    <property type="entry name" value="ATP-BINDING CASSETTE SUB-FAMILY B MEMBER 10, MITOCHONDRIAL"/>
    <property type="match status" value="1"/>
</dbReference>
<dbReference type="SUPFAM" id="SSF90123">
    <property type="entry name" value="ABC transporter transmembrane region"/>
    <property type="match status" value="1"/>
</dbReference>
<keyword evidence="7 9" id="KW-1133">Transmembrane helix</keyword>
<dbReference type="InterPro" id="IPR039421">
    <property type="entry name" value="Type_1_exporter"/>
</dbReference>
<dbReference type="InterPro" id="IPR017871">
    <property type="entry name" value="ABC_transporter-like_CS"/>
</dbReference>
<accession>A0A6J4SS58</accession>
<dbReference type="AlphaFoldDB" id="A0A6J4SS58"/>
<evidence type="ECO:0000259" key="10">
    <source>
        <dbReference type="PROSITE" id="PS50893"/>
    </source>
</evidence>
<dbReference type="GO" id="GO:0005524">
    <property type="term" value="F:ATP binding"/>
    <property type="evidence" value="ECO:0007669"/>
    <property type="project" value="UniProtKB-KW"/>
</dbReference>
<evidence type="ECO:0000256" key="5">
    <source>
        <dbReference type="ARBA" id="ARBA00022741"/>
    </source>
</evidence>
<evidence type="ECO:0000256" key="6">
    <source>
        <dbReference type="ARBA" id="ARBA00022840"/>
    </source>
</evidence>
<evidence type="ECO:0000256" key="2">
    <source>
        <dbReference type="ARBA" id="ARBA00022448"/>
    </source>
</evidence>
<feature type="transmembrane region" description="Helical" evidence="9">
    <location>
        <begin position="262"/>
        <end position="281"/>
    </location>
</feature>
<keyword evidence="5" id="KW-0547">Nucleotide-binding</keyword>
<dbReference type="SMART" id="SM00382">
    <property type="entry name" value="AAA"/>
    <property type="match status" value="1"/>
</dbReference>
<feature type="transmembrane region" description="Helical" evidence="9">
    <location>
        <begin position="50"/>
        <end position="76"/>
    </location>
</feature>
<evidence type="ECO:0000259" key="11">
    <source>
        <dbReference type="PROSITE" id="PS50929"/>
    </source>
</evidence>
<sequence length="568" mass="58175">MSARGELLARMRPHRRVLAAATSLGLLGSAAGLAQPLAAREVLEALERDAGLAGPLLVLGLLVLAGALVSLVHFWLLERTAQRVVLEARRGLVARLLRLRQAELDGRAPGDLVARATSDTTLLGEVSSTALVQVVNGAVGLAGAIVLMGIVDLPLLGTTACVLAVVGAGIAALLPRISRAVERAQAAVGDLGGALERALGAIRTVKASGAEPRETQLLGDAALAAHRAGLESARYQAVVGASTGLVVQLAFLSVLGLGGARVAAGTLGVADLVAFLLYLFYLSEPIAQLAQGSTQLQGGLAALRRLAEVEALPIEPEDDAASPPPGARGDAATVAALRGVTFAYPGGREPVLRDVDLAIPARGLTAVVGPSGAGKTTLFALLERFYEPTSGTIEVLGTDLARWPRAALRAQIAYVEQEAPVLAGSLAANLRYGAPDAPDAALDAVLEATGLDELVARLPAGLATEVGARGVGLSGGERQRIAIARALLRSPRLLLLDEASSQLDAGNEQRLGSIVAAAARERAVVAIAHRLSTVVAADRIVVLDAGRVRAVGTHAELVEGDALYRELA</sequence>
<keyword evidence="3" id="KW-1003">Cell membrane</keyword>
<dbReference type="GO" id="GO:0016887">
    <property type="term" value="F:ATP hydrolysis activity"/>
    <property type="evidence" value="ECO:0007669"/>
    <property type="project" value="InterPro"/>
</dbReference>
<feature type="transmembrane region" description="Helical" evidence="9">
    <location>
        <begin position="130"/>
        <end position="150"/>
    </location>
</feature>
<dbReference type="Pfam" id="PF00664">
    <property type="entry name" value="ABC_membrane"/>
    <property type="match status" value="1"/>
</dbReference>
<dbReference type="InterPro" id="IPR027417">
    <property type="entry name" value="P-loop_NTPase"/>
</dbReference>
<dbReference type="Gene3D" id="1.20.1560.10">
    <property type="entry name" value="ABC transporter type 1, transmembrane domain"/>
    <property type="match status" value="1"/>
</dbReference>
<keyword evidence="4 9" id="KW-0812">Transmembrane</keyword>
<dbReference type="PROSITE" id="PS50893">
    <property type="entry name" value="ABC_TRANSPORTER_2"/>
    <property type="match status" value="1"/>
</dbReference>
<dbReference type="FunFam" id="3.40.50.300:FF:000299">
    <property type="entry name" value="ABC transporter ATP-binding protein/permease"/>
    <property type="match status" value="1"/>
</dbReference>
<evidence type="ECO:0000256" key="7">
    <source>
        <dbReference type="ARBA" id="ARBA00022989"/>
    </source>
</evidence>
<evidence type="ECO:0000313" key="12">
    <source>
        <dbReference type="EMBL" id="CAA9503832.1"/>
    </source>
</evidence>
<feature type="domain" description="ABC transmembrane type-1" evidence="11">
    <location>
        <begin position="19"/>
        <end position="298"/>
    </location>
</feature>
<evidence type="ECO:0000256" key="3">
    <source>
        <dbReference type="ARBA" id="ARBA00022475"/>
    </source>
</evidence>
<reference evidence="12" key="1">
    <citation type="submission" date="2020-02" db="EMBL/GenBank/DDBJ databases">
        <authorList>
            <person name="Meier V. D."/>
        </authorList>
    </citation>
    <scope>NUCLEOTIDE SEQUENCE</scope>
    <source>
        <strain evidence="12">AVDCRST_MAG13</strain>
    </source>
</reference>
<dbReference type="InterPro" id="IPR003439">
    <property type="entry name" value="ABC_transporter-like_ATP-bd"/>
</dbReference>
<proteinExistence type="predicted"/>
<dbReference type="EMBL" id="CADCVO010000385">
    <property type="protein sequence ID" value="CAA9503832.1"/>
    <property type="molecule type" value="Genomic_DNA"/>
</dbReference>
<evidence type="ECO:0000256" key="4">
    <source>
        <dbReference type="ARBA" id="ARBA00022692"/>
    </source>
</evidence>
<dbReference type="Gene3D" id="3.40.50.300">
    <property type="entry name" value="P-loop containing nucleotide triphosphate hydrolases"/>
    <property type="match status" value="1"/>
</dbReference>
<evidence type="ECO:0000256" key="1">
    <source>
        <dbReference type="ARBA" id="ARBA00004651"/>
    </source>
</evidence>
<dbReference type="PROSITE" id="PS50929">
    <property type="entry name" value="ABC_TM1F"/>
    <property type="match status" value="1"/>
</dbReference>
<dbReference type="PANTHER" id="PTHR43394">
    <property type="entry name" value="ATP-DEPENDENT PERMEASE MDL1, MITOCHONDRIAL"/>
    <property type="match status" value="1"/>
</dbReference>
<feature type="non-terminal residue" evidence="12">
    <location>
        <position position="568"/>
    </location>
</feature>
<dbReference type="PROSITE" id="PS00211">
    <property type="entry name" value="ABC_TRANSPORTER_1"/>
    <property type="match status" value="1"/>
</dbReference>
<dbReference type="InterPro" id="IPR011527">
    <property type="entry name" value="ABC1_TM_dom"/>
</dbReference>
<gene>
    <name evidence="12" type="ORF">AVDCRST_MAG13-2413</name>
</gene>
<evidence type="ECO:0000256" key="9">
    <source>
        <dbReference type="SAM" id="Phobius"/>
    </source>
</evidence>
<dbReference type="CDD" id="cd18551">
    <property type="entry name" value="ABC_6TM_LmrA_like"/>
    <property type="match status" value="1"/>
</dbReference>
<feature type="transmembrane region" description="Helical" evidence="9">
    <location>
        <begin position="156"/>
        <end position="174"/>
    </location>
</feature>
<keyword evidence="8 9" id="KW-0472">Membrane</keyword>